<keyword evidence="1" id="KW-0343">GTPase activation</keyword>
<dbReference type="EMBL" id="JAHIBW010000013">
    <property type="protein sequence ID" value="KAG7305279.1"/>
    <property type="molecule type" value="Genomic_DNA"/>
</dbReference>
<evidence type="ECO:0000259" key="4">
    <source>
        <dbReference type="PROSITE" id="PS50206"/>
    </source>
</evidence>
<dbReference type="InterPro" id="IPR036873">
    <property type="entry name" value="Rhodanese-like_dom_sf"/>
</dbReference>
<comment type="caution">
    <text evidence="5">The sequence shown here is derived from an EMBL/GenBank/DDBJ whole genome shotgun (WGS) entry which is preliminary data.</text>
</comment>
<evidence type="ECO:0000313" key="5">
    <source>
        <dbReference type="EMBL" id="KAG7305279.1"/>
    </source>
</evidence>
<dbReference type="Pfam" id="PF00566">
    <property type="entry name" value="RabGAP-TBC"/>
    <property type="match status" value="1"/>
</dbReference>
<dbReference type="PROSITE" id="PS50206">
    <property type="entry name" value="RHODANESE_3"/>
    <property type="match status" value="1"/>
</dbReference>
<evidence type="ECO:0000313" key="6">
    <source>
        <dbReference type="Proteomes" id="UP000823941"/>
    </source>
</evidence>
<dbReference type="Gene3D" id="1.10.8.270">
    <property type="entry name" value="putative rabgap domain of human tbc1 domain family member 14 like domains"/>
    <property type="match status" value="1"/>
</dbReference>
<dbReference type="InterPro" id="IPR000719">
    <property type="entry name" value="Prot_kinase_dom"/>
</dbReference>
<dbReference type="InterPro" id="IPR011009">
    <property type="entry name" value="Kinase-like_dom_sf"/>
</dbReference>
<dbReference type="InterPro" id="IPR035969">
    <property type="entry name" value="Rab-GAP_TBC_sf"/>
</dbReference>
<dbReference type="Gene3D" id="1.10.472.80">
    <property type="entry name" value="Ypt/Rab-GAP domain of gyp1p, domain 3"/>
    <property type="match status" value="1"/>
</dbReference>
<dbReference type="SUPFAM" id="SSF52821">
    <property type="entry name" value="Rhodanese/Cell cycle control phosphatase"/>
    <property type="match status" value="1"/>
</dbReference>
<evidence type="ECO:0008006" key="7">
    <source>
        <dbReference type="Google" id="ProtNLM"/>
    </source>
</evidence>
<dbReference type="PROSITE" id="PS50086">
    <property type="entry name" value="TBC_RABGAP"/>
    <property type="match status" value="1"/>
</dbReference>
<keyword evidence="6" id="KW-1185">Reference proteome</keyword>
<accession>A0ABQ7QJ73</accession>
<dbReference type="InterPro" id="IPR000195">
    <property type="entry name" value="Rab-GAP-TBC_dom"/>
</dbReference>
<reference evidence="5 6" key="1">
    <citation type="submission" date="2021-06" db="EMBL/GenBank/DDBJ databases">
        <title>A haploid diamondback moth (Plutella xylostella L.) genome assembly resolves 31 chromosomes and identifies a diamide resistance mutation.</title>
        <authorList>
            <person name="Ward C.M."/>
            <person name="Perry K.D."/>
            <person name="Baker G."/>
            <person name="Powis K."/>
            <person name="Heckel D.G."/>
            <person name="Baxter S.W."/>
        </authorList>
    </citation>
    <scope>NUCLEOTIDE SEQUENCE [LARGE SCALE GENOMIC DNA]</scope>
    <source>
        <strain evidence="5 6">LV</strain>
        <tissue evidence="5">Single pupa</tissue>
    </source>
</reference>
<dbReference type="Proteomes" id="UP000823941">
    <property type="component" value="Chromosome 13"/>
</dbReference>
<dbReference type="SUPFAM" id="SSF47923">
    <property type="entry name" value="Ypt/Rab-GAP domain of gyp1p"/>
    <property type="match status" value="2"/>
</dbReference>
<proteinExistence type="predicted"/>
<evidence type="ECO:0000259" key="3">
    <source>
        <dbReference type="PROSITE" id="PS50086"/>
    </source>
</evidence>
<gene>
    <name evidence="5" type="ORF">JYU34_009322</name>
</gene>
<dbReference type="PANTHER" id="PTHR22957:SF168">
    <property type="entry name" value="TBC DOMAIN-CONTAINING PROTEIN KINASE-LIKE PROTEIN"/>
    <property type="match status" value="1"/>
</dbReference>
<dbReference type="Pfam" id="PF00069">
    <property type="entry name" value="Pkinase"/>
    <property type="match status" value="1"/>
</dbReference>
<dbReference type="InterPro" id="IPR001763">
    <property type="entry name" value="Rhodanese-like_dom"/>
</dbReference>
<dbReference type="CDD" id="cd00180">
    <property type="entry name" value="PKc"/>
    <property type="match status" value="1"/>
</dbReference>
<dbReference type="Gene3D" id="1.10.510.10">
    <property type="entry name" value="Transferase(Phosphotransferase) domain 1"/>
    <property type="match status" value="1"/>
</dbReference>
<evidence type="ECO:0000256" key="1">
    <source>
        <dbReference type="ARBA" id="ARBA00022468"/>
    </source>
</evidence>
<feature type="domain" description="Rab-GAP TBC" evidence="3">
    <location>
        <begin position="405"/>
        <end position="590"/>
    </location>
</feature>
<protein>
    <recommendedName>
        <fullName evidence="7">TBC domain-containing protein kinase-like protein</fullName>
    </recommendedName>
</protein>
<name>A0ABQ7QJ73_PLUXY</name>
<dbReference type="PANTHER" id="PTHR22957">
    <property type="entry name" value="TBC1 DOMAIN FAMILY MEMBER GTPASE-ACTIVATING PROTEIN"/>
    <property type="match status" value="1"/>
</dbReference>
<feature type="domain" description="Protein kinase" evidence="2">
    <location>
        <begin position="1"/>
        <end position="260"/>
    </location>
</feature>
<sequence length="830" mass="91636">MSEDHCRFAATTYFAKNHPGETCGSNGLPLTPSSITILGRAQKLLTINHTNLCTYLDVIREKHERIIVVSEVGGKPLKDLNYKLSYENISNVGRQVSSALEYLHEMQFTHRTLAPDNILLDEQNRVKLFNYGMFYMTGGGSDVSFPLGLPKYLSPETILNGGGPSSDVWSLGIILLELCLGTLWTNLKPGPVLRRILTLVHSNNAPERIAREHDCYDKYMKIPENLRNIIEKCLKMMPSERATPSELVEEFSQVPCTEVLEAPPPRGLAGCRLQFVYHWWQLAGGDVLAELKTQGLVKNSPPILSMPVAVLLDGCTLGGKTPALFDRRVAHYTLDRLRARLAHVPPAHFHPLMHEPRHTGDAVSLPRIIRERDTEYQFYRILWFQRLLDGYPHTADLIKQEAATDIPPLLRAAVWAALLGVRGDVKDQYERVDKETPTPTDRQIDVDIPRCHQYSWRLAGGGAHAALRRLLKAWLATHPPAVYWQGLDSLTAPFLYLNFCDEARAFACLSAFIPAYLHQFFLKDNSQVIREYLAKFRQTAAYHEPALAAHLADIGFVPELFAIPWFLTMFSHVFPLHKIFLIWDALTAGGARLPLALGAALLRRLRGLLLGAGFNECILLFSDLPEVDIPGSVEDALEMSRKTPPSISYRRFANQPPVTDPLDMVEIPLDALLTETSPRISIRDVVTLVQEDRCTVVDIRSNLLFEKQCVRGSINMPYSGVQLGTRELRGPGGEALRRAGARGTTLVVAGDEDAAAVLVSTDTSGDPGGAGAGGRGALGTTLVVAGDEDAAAVLFSDYLVKCGVARVCVLHGGLGALHTHAPGLFTQRVA</sequence>
<feature type="domain" description="Rhodanese" evidence="4">
    <location>
        <begin position="690"/>
        <end position="826"/>
    </location>
</feature>
<evidence type="ECO:0000259" key="2">
    <source>
        <dbReference type="PROSITE" id="PS50011"/>
    </source>
</evidence>
<organism evidence="5 6">
    <name type="scientific">Plutella xylostella</name>
    <name type="common">Diamondback moth</name>
    <name type="synonym">Plutella maculipennis</name>
    <dbReference type="NCBI Taxonomy" id="51655"/>
    <lineage>
        <taxon>Eukaryota</taxon>
        <taxon>Metazoa</taxon>
        <taxon>Ecdysozoa</taxon>
        <taxon>Arthropoda</taxon>
        <taxon>Hexapoda</taxon>
        <taxon>Insecta</taxon>
        <taxon>Pterygota</taxon>
        <taxon>Neoptera</taxon>
        <taxon>Endopterygota</taxon>
        <taxon>Lepidoptera</taxon>
        <taxon>Glossata</taxon>
        <taxon>Ditrysia</taxon>
        <taxon>Yponomeutoidea</taxon>
        <taxon>Plutellidae</taxon>
        <taxon>Plutella</taxon>
    </lineage>
</organism>
<dbReference type="SMART" id="SM00164">
    <property type="entry name" value="TBC"/>
    <property type="match status" value="1"/>
</dbReference>
<dbReference type="SUPFAM" id="SSF56112">
    <property type="entry name" value="Protein kinase-like (PK-like)"/>
    <property type="match status" value="1"/>
</dbReference>
<dbReference type="PROSITE" id="PS50011">
    <property type="entry name" value="PROTEIN_KINASE_DOM"/>
    <property type="match status" value="1"/>
</dbReference>